<protein>
    <submittedName>
        <fullName evidence="2">Uncharacterized protein</fullName>
    </submittedName>
</protein>
<proteinExistence type="predicted"/>
<gene>
    <name evidence="2" type="ORF">I545_6808</name>
</gene>
<feature type="compositionally biased region" description="Basic and acidic residues" evidence="1">
    <location>
        <begin position="163"/>
        <end position="186"/>
    </location>
</feature>
<dbReference type="AlphaFoldDB" id="X7XTR5"/>
<organism evidence="2 3">
    <name type="scientific">Mycobacterium kansasii 662</name>
    <dbReference type="NCBI Taxonomy" id="1299326"/>
    <lineage>
        <taxon>Bacteria</taxon>
        <taxon>Bacillati</taxon>
        <taxon>Actinomycetota</taxon>
        <taxon>Actinomycetes</taxon>
        <taxon>Mycobacteriales</taxon>
        <taxon>Mycobacteriaceae</taxon>
        <taxon>Mycobacterium</taxon>
    </lineage>
</organism>
<reference evidence="2 3" key="1">
    <citation type="submission" date="2013-12" db="EMBL/GenBank/DDBJ databases">
        <authorList>
            <person name="Brown-Elliot B."/>
            <person name="Wallace R."/>
            <person name="Lenaerts A."/>
            <person name="Ordway D."/>
            <person name="DeGroote M.A."/>
            <person name="Parker T."/>
            <person name="Sizemore C."/>
            <person name="Tallon L.J."/>
            <person name="Sadzewicz L.K."/>
            <person name="Sengamalay N."/>
            <person name="Fraser C.M."/>
            <person name="Hine E."/>
            <person name="Shefchek K.A."/>
            <person name="Das S.P."/>
            <person name="Tettelin H."/>
        </authorList>
    </citation>
    <scope>NUCLEOTIDE SEQUENCE [LARGE SCALE GENOMIC DNA]</scope>
    <source>
        <strain evidence="2 3">662</strain>
    </source>
</reference>
<accession>X7XTR5</accession>
<sequence length="240" mass="26903">MTDTIGGRSPSTEIPRRRANQRPGRADQLGQRQQLHVASATGLERLDRQHPLGVPARATGGVATRSIPWRARARMAAIWVSSTPGTDTADDVRCLSSGDRVFGGQRTYPLQRLEADRANHDQLFGNRLEQQLHLTCQRGQLRFDPGRRNQFLERLQPGAALAAERDRERLHRRSGDRPEHGRDAGQSRRGQLTPVVLVDRHRLYLLYAPVRVGSFGRPGPPLRGLVNSGRFRIESQPENV</sequence>
<name>X7XTR5_MYCKA</name>
<dbReference type="EMBL" id="JAOA01000032">
    <property type="protein sequence ID" value="ETZ97662.1"/>
    <property type="molecule type" value="Genomic_DNA"/>
</dbReference>
<evidence type="ECO:0000313" key="3">
    <source>
        <dbReference type="Proteomes" id="UP000020561"/>
    </source>
</evidence>
<evidence type="ECO:0000313" key="2">
    <source>
        <dbReference type="EMBL" id="ETZ97662.1"/>
    </source>
</evidence>
<feature type="region of interest" description="Disordered" evidence="1">
    <location>
        <begin position="1"/>
        <end position="35"/>
    </location>
</feature>
<evidence type="ECO:0000256" key="1">
    <source>
        <dbReference type="SAM" id="MobiDB-lite"/>
    </source>
</evidence>
<dbReference type="Proteomes" id="UP000020561">
    <property type="component" value="Unassembled WGS sequence"/>
</dbReference>
<feature type="region of interest" description="Disordered" evidence="1">
    <location>
        <begin position="162"/>
        <end position="192"/>
    </location>
</feature>
<comment type="caution">
    <text evidence="2">The sequence shown here is derived from an EMBL/GenBank/DDBJ whole genome shotgun (WGS) entry which is preliminary data.</text>
</comment>